<organism evidence="1 2">
    <name type="scientific">Nelumbo nucifera</name>
    <name type="common">Sacred lotus</name>
    <dbReference type="NCBI Taxonomy" id="4432"/>
    <lineage>
        <taxon>Eukaryota</taxon>
        <taxon>Viridiplantae</taxon>
        <taxon>Streptophyta</taxon>
        <taxon>Embryophyta</taxon>
        <taxon>Tracheophyta</taxon>
        <taxon>Spermatophyta</taxon>
        <taxon>Magnoliopsida</taxon>
        <taxon>Proteales</taxon>
        <taxon>Nelumbonaceae</taxon>
        <taxon>Nelumbo</taxon>
    </lineage>
</organism>
<evidence type="ECO:0000313" key="1">
    <source>
        <dbReference type="EMBL" id="DAD27699.1"/>
    </source>
</evidence>
<proteinExistence type="predicted"/>
<dbReference type="AlphaFoldDB" id="A0A822Y8T3"/>
<name>A0A822Y8T3_NELNU</name>
<protein>
    <submittedName>
        <fullName evidence="1">Uncharacterized protein</fullName>
    </submittedName>
</protein>
<sequence>MSSITSRGCICQTLAKYFDKPFSCNKINKRARFYLIIENLLLETTNVNILAISS</sequence>
<evidence type="ECO:0000313" key="2">
    <source>
        <dbReference type="Proteomes" id="UP000607653"/>
    </source>
</evidence>
<accession>A0A822Y8T3</accession>
<keyword evidence="2" id="KW-1185">Reference proteome</keyword>
<dbReference type="Proteomes" id="UP000607653">
    <property type="component" value="Unassembled WGS sequence"/>
</dbReference>
<comment type="caution">
    <text evidence="1">The sequence shown here is derived from an EMBL/GenBank/DDBJ whole genome shotgun (WGS) entry which is preliminary data.</text>
</comment>
<dbReference type="EMBL" id="DUZY01000002">
    <property type="protein sequence ID" value="DAD27699.1"/>
    <property type="molecule type" value="Genomic_DNA"/>
</dbReference>
<reference evidence="1 2" key="1">
    <citation type="journal article" date="2020" name="Mol. Biol. Evol.">
        <title>Distinct Expression and Methylation Patterns for Genes with Different Fates following a Single Whole-Genome Duplication in Flowering Plants.</title>
        <authorList>
            <person name="Shi T."/>
            <person name="Rahmani R.S."/>
            <person name="Gugger P.F."/>
            <person name="Wang M."/>
            <person name="Li H."/>
            <person name="Zhang Y."/>
            <person name="Li Z."/>
            <person name="Wang Q."/>
            <person name="Van de Peer Y."/>
            <person name="Marchal K."/>
            <person name="Chen J."/>
        </authorList>
    </citation>
    <scope>NUCLEOTIDE SEQUENCE [LARGE SCALE GENOMIC DNA]</scope>
    <source>
        <tissue evidence="1">Leaf</tissue>
    </source>
</reference>
<gene>
    <name evidence="1" type="ORF">HUJ06_029167</name>
</gene>